<evidence type="ECO:0000313" key="2">
    <source>
        <dbReference type="EMBL" id="MET3693881.1"/>
    </source>
</evidence>
<feature type="transmembrane region" description="Helical" evidence="1">
    <location>
        <begin position="307"/>
        <end position="325"/>
    </location>
</feature>
<feature type="transmembrane region" description="Helical" evidence="1">
    <location>
        <begin position="280"/>
        <end position="300"/>
    </location>
</feature>
<evidence type="ECO:0000313" key="3">
    <source>
        <dbReference type="Proteomes" id="UP001549145"/>
    </source>
</evidence>
<feature type="transmembrane region" description="Helical" evidence="1">
    <location>
        <begin position="393"/>
        <end position="410"/>
    </location>
</feature>
<sequence>MRATYRLPAPSCAESSSADRSAFDNPAILWLLVVLGLYTLYPLADFRAAVEHLRLPDSDDAMRLVQIRDLLAGQGWFDMVQHRLMPPGGASMHWSRLVDAPLAGLIGLATPWLGRPMAEGLVVALWPPTLFAVYLLIVYRAVRSRFGVRPALLSLFAATQVAGLGTLFAFGRIDHHNVQVLLVLLLGCALAESGRSVRAAVVGGLATAASLAVGLEALPVIVIGGLFVLGGWIVAGRTSLPAFRAFTLTLAGASLGLFLIQTNPALWATTQCDALSPPWLWLTVGSAAVASGATVLAARLGTPLRRAGFATACGVVVVAVFVSFAPRCLSGPFQGLPAFVRTEWLDRVREMQSSRSLLATLPDVALACYGPLLLAGLVAAHAALRGRPEVRRAAALTAAFLLSGFVLAQFQFRSLYMAAAFIPPVAGPLFSHTVTLLRGPAPAWRRIATASLACLLIAQVWMLLHAPFSGSAPESAAPAPAGPGCGTDRSLAALDILPSGLILADQDLGPSILLHSHHGVVAAPYHRAITGLIAAVEGLSGDEATLKRTLATSGATYLVVCAPGTTSKDPAMASFARRLAEGTATAPWLERLPLAGTPLAAWRVRLAGQGPGA</sequence>
<comment type="caution">
    <text evidence="2">The sequence shown here is derived from an EMBL/GenBank/DDBJ whole genome shotgun (WGS) entry which is preliminary data.</text>
</comment>
<keyword evidence="3" id="KW-1185">Reference proteome</keyword>
<accession>A0ABV2L7R4</accession>
<feature type="transmembrane region" description="Helical" evidence="1">
    <location>
        <begin position="27"/>
        <end position="44"/>
    </location>
</feature>
<feature type="transmembrane region" description="Helical" evidence="1">
    <location>
        <begin position="120"/>
        <end position="139"/>
    </location>
</feature>
<gene>
    <name evidence="2" type="ORF">ABID43_003435</name>
</gene>
<proteinExistence type="predicted"/>
<reference evidence="2 3" key="1">
    <citation type="submission" date="2024-06" db="EMBL/GenBank/DDBJ databases">
        <title>Genomic Encyclopedia of Type Strains, Phase IV (KMG-IV): sequencing the most valuable type-strain genomes for metagenomic binning, comparative biology and taxonomic classification.</title>
        <authorList>
            <person name="Goeker M."/>
        </authorList>
    </citation>
    <scope>NUCLEOTIDE SEQUENCE [LARGE SCALE GENOMIC DNA]</scope>
    <source>
        <strain evidence="2 3">DSM 21331</strain>
    </source>
</reference>
<keyword evidence="1" id="KW-0472">Membrane</keyword>
<feature type="transmembrane region" description="Helical" evidence="1">
    <location>
        <begin position="217"/>
        <end position="235"/>
    </location>
</feature>
<protein>
    <recommendedName>
        <fullName evidence="4">AcrB/AcrD/AcrF family protein</fullName>
    </recommendedName>
</protein>
<name>A0ABV2L7R4_9HYPH</name>
<organism evidence="2 3">
    <name type="scientific">Methylobacterium goesingense</name>
    <dbReference type="NCBI Taxonomy" id="243690"/>
    <lineage>
        <taxon>Bacteria</taxon>
        <taxon>Pseudomonadati</taxon>
        <taxon>Pseudomonadota</taxon>
        <taxon>Alphaproteobacteria</taxon>
        <taxon>Hyphomicrobiales</taxon>
        <taxon>Methylobacteriaceae</taxon>
        <taxon>Methylobacterium</taxon>
    </lineage>
</organism>
<feature type="transmembrane region" description="Helical" evidence="1">
    <location>
        <begin position="151"/>
        <end position="173"/>
    </location>
</feature>
<dbReference type="RefSeq" id="WP_238279706.1">
    <property type="nucleotide sequence ID" value="NZ_BPQL01000065.1"/>
</dbReference>
<evidence type="ECO:0000256" key="1">
    <source>
        <dbReference type="SAM" id="Phobius"/>
    </source>
</evidence>
<evidence type="ECO:0008006" key="4">
    <source>
        <dbReference type="Google" id="ProtNLM"/>
    </source>
</evidence>
<keyword evidence="1" id="KW-1133">Transmembrane helix</keyword>
<feature type="transmembrane region" description="Helical" evidence="1">
    <location>
        <begin position="364"/>
        <end position="384"/>
    </location>
</feature>
<feature type="transmembrane region" description="Helical" evidence="1">
    <location>
        <begin position="242"/>
        <end position="260"/>
    </location>
</feature>
<dbReference type="EMBL" id="JBEPMM010000010">
    <property type="protein sequence ID" value="MET3693881.1"/>
    <property type="molecule type" value="Genomic_DNA"/>
</dbReference>
<keyword evidence="1" id="KW-0812">Transmembrane</keyword>
<dbReference type="Proteomes" id="UP001549145">
    <property type="component" value="Unassembled WGS sequence"/>
</dbReference>